<dbReference type="InterPro" id="IPR034079">
    <property type="entry name" value="R3H_KhpB"/>
</dbReference>
<protein>
    <submittedName>
        <fullName evidence="3">SpoIIIJ-associated protein</fullName>
    </submittedName>
</protein>
<dbReference type="InterPro" id="IPR039247">
    <property type="entry name" value="KhpB"/>
</dbReference>
<feature type="domain" description="R3H" evidence="2">
    <location>
        <begin position="88"/>
        <end position="154"/>
    </location>
</feature>
<dbReference type="PANTHER" id="PTHR35800:SF1">
    <property type="entry name" value="RNA-BINDING PROTEIN KHPB"/>
    <property type="match status" value="1"/>
</dbReference>
<dbReference type="InterPro" id="IPR015946">
    <property type="entry name" value="KH_dom-like_a/b"/>
</dbReference>
<dbReference type="InterPro" id="IPR001374">
    <property type="entry name" value="R3H_dom"/>
</dbReference>
<evidence type="ECO:0000259" key="2">
    <source>
        <dbReference type="PROSITE" id="PS51061"/>
    </source>
</evidence>
<name>A0A1H6FMU1_THEAL</name>
<dbReference type="OrthoDB" id="9794483at2"/>
<keyword evidence="4" id="KW-1185">Reference proteome</keyword>
<dbReference type="SMART" id="SM00393">
    <property type="entry name" value="R3H"/>
    <property type="match status" value="1"/>
</dbReference>
<dbReference type="RefSeq" id="WP_093116184.1">
    <property type="nucleotide sequence ID" value="NZ_FNWJ01000001.1"/>
</dbReference>
<evidence type="ECO:0000313" key="3">
    <source>
        <dbReference type="EMBL" id="SEH11105.1"/>
    </source>
</evidence>
<gene>
    <name evidence="3" type="ORF">SAMN02745716_0659</name>
</gene>
<dbReference type="STRING" id="29539.SAMN02745716_0659"/>
<evidence type="ECO:0000313" key="4">
    <source>
        <dbReference type="Proteomes" id="UP000222056"/>
    </source>
</evidence>
<organism evidence="3 4">
    <name type="scientific">Thermoleophilum album</name>
    <dbReference type="NCBI Taxonomy" id="29539"/>
    <lineage>
        <taxon>Bacteria</taxon>
        <taxon>Bacillati</taxon>
        <taxon>Actinomycetota</taxon>
        <taxon>Thermoleophilia</taxon>
        <taxon>Thermoleophilales</taxon>
        <taxon>Thermoleophilaceae</taxon>
        <taxon>Thermoleophilum</taxon>
    </lineage>
</organism>
<dbReference type="GO" id="GO:0003723">
    <property type="term" value="F:RNA binding"/>
    <property type="evidence" value="ECO:0007669"/>
    <property type="project" value="InterPro"/>
</dbReference>
<dbReference type="CDD" id="cd02644">
    <property type="entry name" value="R3H_jag"/>
    <property type="match status" value="1"/>
</dbReference>
<dbReference type="Gene3D" id="3.30.1370.50">
    <property type="entry name" value="R3H-like domain"/>
    <property type="match status" value="1"/>
</dbReference>
<dbReference type="PROSITE" id="PS51061">
    <property type="entry name" value="R3H"/>
    <property type="match status" value="1"/>
</dbReference>
<proteinExistence type="predicted"/>
<dbReference type="CDD" id="cd02414">
    <property type="entry name" value="KH-II_Jag"/>
    <property type="match status" value="1"/>
</dbReference>
<dbReference type="Gene3D" id="3.30.300.20">
    <property type="match status" value="1"/>
</dbReference>
<feature type="region of interest" description="Disordered" evidence="1">
    <location>
        <begin position="133"/>
        <end position="166"/>
    </location>
</feature>
<sequence>MSTETSSEGAARAAEVTRRVVDELGIEATLAVHEDGDEIRISIEGEDVGILIGRHGATIDAVQHLAFRAARMAGDERRVVVDAAGYRSRREEILKRIGERAAREALRFGRAVELEPMRASERRVIHEHLREFGGVETRSEGEEPDRRLVVEPTRRRPRGGRGRDRS</sequence>
<accession>A0A1H6FMU1</accession>
<dbReference type="Pfam" id="PF13083">
    <property type="entry name" value="KH_KhpA-B"/>
    <property type="match status" value="1"/>
</dbReference>
<dbReference type="InterPro" id="IPR038008">
    <property type="entry name" value="Jag_KH"/>
</dbReference>
<dbReference type="SUPFAM" id="SSF82708">
    <property type="entry name" value="R3H domain"/>
    <property type="match status" value="1"/>
</dbReference>
<evidence type="ECO:0000256" key="1">
    <source>
        <dbReference type="SAM" id="MobiDB-lite"/>
    </source>
</evidence>
<dbReference type="Proteomes" id="UP000222056">
    <property type="component" value="Unassembled WGS sequence"/>
</dbReference>
<dbReference type="PANTHER" id="PTHR35800">
    <property type="entry name" value="PROTEIN JAG"/>
    <property type="match status" value="1"/>
</dbReference>
<dbReference type="AlphaFoldDB" id="A0A1H6FMU1"/>
<reference evidence="4" key="1">
    <citation type="submission" date="2016-10" db="EMBL/GenBank/DDBJ databases">
        <authorList>
            <person name="Varghese N."/>
            <person name="Submissions S."/>
        </authorList>
    </citation>
    <scope>NUCLEOTIDE SEQUENCE [LARGE SCALE GENOMIC DNA]</scope>
    <source>
        <strain evidence="4">ATCC 35263</strain>
    </source>
</reference>
<dbReference type="EMBL" id="FNWJ01000001">
    <property type="protein sequence ID" value="SEH11105.1"/>
    <property type="molecule type" value="Genomic_DNA"/>
</dbReference>
<dbReference type="Pfam" id="PF01424">
    <property type="entry name" value="R3H"/>
    <property type="match status" value="1"/>
</dbReference>
<dbReference type="InterPro" id="IPR036867">
    <property type="entry name" value="R3H_dom_sf"/>
</dbReference>
<feature type="compositionally biased region" description="Basic and acidic residues" evidence="1">
    <location>
        <begin position="133"/>
        <end position="154"/>
    </location>
</feature>